<name>A0A098VTG6_9MICR</name>
<dbReference type="EMBL" id="JMKJ01000105">
    <property type="protein sequence ID" value="KGG52272.1"/>
    <property type="molecule type" value="Genomic_DNA"/>
</dbReference>
<evidence type="ECO:0000313" key="3">
    <source>
        <dbReference type="Proteomes" id="UP000029725"/>
    </source>
</evidence>
<dbReference type="VEuPathDB" id="MicrosporidiaDB:DI09_195p20"/>
<comment type="caution">
    <text evidence="2">The sequence shown here is derived from an EMBL/GenBank/DDBJ whole genome shotgun (WGS) entry which is preliminary data.</text>
</comment>
<evidence type="ECO:0000256" key="1">
    <source>
        <dbReference type="SAM" id="SignalP"/>
    </source>
</evidence>
<dbReference type="HOGENOM" id="CLU_1424668_0_0_1"/>
<dbReference type="GeneID" id="25258843"/>
<reference evidence="2 3" key="1">
    <citation type="submission" date="2014-04" db="EMBL/GenBank/DDBJ databases">
        <title>A new species of microsporidia sheds light on the evolution of extreme parasitism.</title>
        <authorList>
            <person name="Haag K.L."/>
            <person name="James T.Y."/>
            <person name="Larsson R."/>
            <person name="Schaer T.M."/>
            <person name="Refardt D."/>
            <person name="Pombert J.-F."/>
            <person name="Ebert D."/>
        </authorList>
    </citation>
    <scope>NUCLEOTIDE SEQUENCE [LARGE SCALE GENOMIC DNA]</scope>
    <source>
        <strain evidence="2 3">UGP3</strain>
        <tissue evidence="2">Spores</tissue>
    </source>
</reference>
<feature type="non-terminal residue" evidence="2">
    <location>
        <position position="192"/>
    </location>
</feature>
<sequence length="192" mass="21889">MKALDAILLILLVNIMLRQTLDIKNLCLFIGDAFTPKIFDGQDRRIANQVINKIFSVSKTNFLNAEYAIGSEVYDKIMDTITQVSNLNPFDVYQKVQDLKPLPYDTDLRAFGNKTNSVVFFCGFTLHAMLCEIFKVASPDPKHEHLWKVLIYNSGDGVEYHPEYHVGPKIKYSPVVIYEGPPFLINEAWVEA</sequence>
<gene>
    <name evidence="2" type="ORF">DI09_195p20</name>
</gene>
<keyword evidence="3" id="KW-1185">Reference proteome</keyword>
<dbReference type="RefSeq" id="XP_013238708.1">
    <property type="nucleotide sequence ID" value="XM_013383254.1"/>
</dbReference>
<dbReference type="AlphaFoldDB" id="A0A098VTG6"/>
<keyword evidence="1" id="KW-0732">Signal</keyword>
<feature type="signal peptide" evidence="1">
    <location>
        <begin position="1"/>
        <end position="20"/>
    </location>
</feature>
<organism evidence="2 3">
    <name type="scientific">Mitosporidium daphniae</name>
    <dbReference type="NCBI Taxonomy" id="1485682"/>
    <lineage>
        <taxon>Eukaryota</taxon>
        <taxon>Fungi</taxon>
        <taxon>Fungi incertae sedis</taxon>
        <taxon>Microsporidia</taxon>
        <taxon>Mitosporidium</taxon>
    </lineage>
</organism>
<protein>
    <submittedName>
        <fullName evidence="2">Uncharacterized protein</fullName>
    </submittedName>
</protein>
<dbReference type="Proteomes" id="UP000029725">
    <property type="component" value="Unassembled WGS sequence"/>
</dbReference>
<feature type="chain" id="PRO_5001950663" evidence="1">
    <location>
        <begin position="21"/>
        <end position="192"/>
    </location>
</feature>
<evidence type="ECO:0000313" key="2">
    <source>
        <dbReference type="EMBL" id="KGG52272.1"/>
    </source>
</evidence>
<proteinExistence type="predicted"/>
<accession>A0A098VTG6</accession>